<keyword evidence="1" id="KW-1133">Transmembrane helix</keyword>
<dbReference type="STRING" id="1348114.OM33_14590"/>
<keyword evidence="3" id="KW-1185">Reference proteome</keyword>
<organism evidence="2 3">
    <name type="scientific">Pseudoalteromonas piratica</name>
    <dbReference type="NCBI Taxonomy" id="1348114"/>
    <lineage>
        <taxon>Bacteria</taxon>
        <taxon>Pseudomonadati</taxon>
        <taxon>Pseudomonadota</taxon>
        <taxon>Gammaproteobacteria</taxon>
        <taxon>Alteromonadales</taxon>
        <taxon>Pseudoalteromonadaceae</taxon>
        <taxon>Pseudoalteromonas</taxon>
    </lineage>
</organism>
<dbReference type="OrthoDB" id="6315884at2"/>
<reference evidence="2 3" key="1">
    <citation type="submission" date="2014-11" db="EMBL/GenBank/DDBJ databases">
        <title>Complete Genome Sequence of Pseudoalteromonas sp. Strain OCN003 Isolated from Kaneohe Bay, Oahu, Hawaii.</title>
        <authorList>
            <person name="Beurmann S."/>
            <person name="Videau P."/>
            <person name="Ushijima B."/>
            <person name="Smith A.M."/>
            <person name="Aeby G.S."/>
            <person name="Callahan S.M."/>
            <person name="Belcaid M."/>
        </authorList>
    </citation>
    <scope>NUCLEOTIDE SEQUENCE [LARGE SCALE GENOMIC DNA]</scope>
    <source>
        <strain evidence="2 3">OCN003</strain>
    </source>
</reference>
<dbReference type="EMBL" id="CP009888">
    <property type="protein sequence ID" value="AIY66199.1"/>
    <property type="molecule type" value="Genomic_DNA"/>
</dbReference>
<dbReference type="RefSeq" id="WP_038642783.1">
    <property type="nucleotide sequence ID" value="NZ_CP009888.1"/>
</dbReference>
<name>A0A0A7EHT7_9GAMM</name>
<protein>
    <recommendedName>
        <fullName evidence="4">Orphan protein</fullName>
    </recommendedName>
</protein>
<gene>
    <name evidence="2" type="ORF">OM33_14590</name>
</gene>
<keyword evidence="1" id="KW-0812">Transmembrane</keyword>
<proteinExistence type="predicted"/>
<feature type="transmembrane region" description="Helical" evidence="1">
    <location>
        <begin position="150"/>
        <end position="171"/>
    </location>
</feature>
<keyword evidence="1" id="KW-0472">Membrane</keyword>
<evidence type="ECO:0000313" key="2">
    <source>
        <dbReference type="EMBL" id="AIY66199.1"/>
    </source>
</evidence>
<evidence type="ECO:0008006" key="4">
    <source>
        <dbReference type="Google" id="ProtNLM"/>
    </source>
</evidence>
<evidence type="ECO:0000256" key="1">
    <source>
        <dbReference type="SAM" id="Phobius"/>
    </source>
</evidence>
<dbReference type="HOGENOM" id="CLU_1487869_0_0_6"/>
<evidence type="ECO:0000313" key="3">
    <source>
        <dbReference type="Proteomes" id="UP000030341"/>
    </source>
</evidence>
<dbReference type="AlphaFoldDB" id="A0A0A7EHT7"/>
<dbReference type="Proteomes" id="UP000030341">
    <property type="component" value="Chromosome 1"/>
</dbReference>
<dbReference type="KEGG" id="pseo:OM33_14590"/>
<dbReference type="eggNOG" id="ENOG502ZCGT">
    <property type="taxonomic scope" value="Bacteria"/>
</dbReference>
<sequence>MSYRIQFAQLNNGVTAEQAKSILTTKLKLSDTKANQFLAGKQIFSPIPEQKALKQQKTFAALGIQVKLISTEKEIQTERSSDVDERILAALDYITTSIIRLEEKVDDLARLQQVQSGEADLELDVENKNSWGDDLEFEEELEATSKPKNINWLFITLIVILLSLLGVVVAFPNLLPF</sequence>
<accession>A0A0A7EHT7</accession>